<protein>
    <submittedName>
        <fullName evidence="1">Uncharacterized protein</fullName>
    </submittedName>
</protein>
<reference evidence="1" key="3">
    <citation type="submission" date="2023-05" db="EMBL/GenBank/DDBJ databases">
        <authorList>
            <person name="Smith C.H."/>
        </authorList>
    </citation>
    <scope>NUCLEOTIDE SEQUENCE</scope>
    <source>
        <strain evidence="1">CHS0354</strain>
        <tissue evidence="1">Mantle</tissue>
    </source>
</reference>
<comment type="caution">
    <text evidence="1">The sequence shown here is derived from an EMBL/GenBank/DDBJ whole genome shotgun (WGS) entry which is preliminary data.</text>
</comment>
<dbReference type="Proteomes" id="UP001195483">
    <property type="component" value="Unassembled WGS sequence"/>
</dbReference>
<evidence type="ECO:0000313" key="1">
    <source>
        <dbReference type="EMBL" id="KAK3606003.1"/>
    </source>
</evidence>
<name>A0AAE0T9P7_9BIVA</name>
<reference evidence="1" key="1">
    <citation type="journal article" date="2021" name="Genome Biol. Evol.">
        <title>A High-Quality Reference Genome for a Parasitic Bivalve with Doubly Uniparental Inheritance (Bivalvia: Unionida).</title>
        <authorList>
            <person name="Smith C.H."/>
        </authorList>
    </citation>
    <scope>NUCLEOTIDE SEQUENCE</scope>
    <source>
        <strain evidence="1">CHS0354</strain>
    </source>
</reference>
<reference evidence="1" key="2">
    <citation type="journal article" date="2021" name="Genome Biol. Evol.">
        <title>Developing a high-quality reference genome for a parasitic bivalve with doubly uniparental inheritance (Bivalvia: Unionida).</title>
        <authorList>
            <person name="Smith C.H."/>
        </authorList>
    </citation>
    <scope>NUCLEOTIDE SEQUENCE</scope>
    <source>
        <strain evidence="1">CHS0354</strain>
        <tissue evidence="1">Mantle</tissue>
    </source>
</reference>
<gene>
    <name evidence="1" type="ORF">CHS0354_025035</name>
</gene>
<accession>A0AAE0T9P7</accession>
<dbReference type="AlphaFoldDB" id="A0AAE0T9P7"/>
<dbReference type="EMBL" id="JAEAOA010001492">
    <property type="protein sequence ID" value="KAK3606003.1"/>
    <property type="molecule type" value="Genomic_DNA"/>
</dbReference>
<feature type="non-terminal residue" evidence="1">
    <location>
        <position position="63"/>
    </location>
</feature>
<organism evidence="1 2">
    <name type="scientific">Potamilus streckersoni</name>
    <dbReference type="NCBI Taxonomy" id="2493646"/>
    <lineage>
        <taxon>Eukaryota</taxon>
        <taxon>Metazoa</taxon>
        <taxon>Spiralia</taxon>
        <taxon>Lophotrochozoa</taxon>
        <taxon>Mollusca</taxon>
        <taxon>Bivalvia</taxon>
        <taxon>Autobranchia</taxon>
        <taxon>Heteroconchia</taxon>
        <taxon>Palaeoheterodonta</taxon>
        <taxon>Unionida</taxon>
        <taxon>Unionoidea</taxon>
        <taxon>Unionidae</taxon>
        <taxon>Ambleminae</taxon>
        <taxon>Lampsilini</taxon>
        <taxon>Potamilus</taxon>
    </lineage>
</organism>
<proteinExistence type="predicted"/>
<keyword evidence="2" id="KW-1185">Reference proteome</keyword>
<evidence type="ECO:0000313" key="2">
    <source>
        <dbReference type="Proteomes" id="UP001195483"/>
    </source>
</evidence>
<sequence>MPRIVETVKVLVIKKNVSASLHLALILRFPQNHDEYKYLVEFHKHCDPGIQTIQESCQHYRAQ</sequence>